<dbReference type="Gene3D" id="1.10.10.60">
    <property type="entry name" value="Homeodomain-like"/>
    <property type="match status" value="1"/>
</dbReference>
<reference evidence="6" key="1">
    <citation type="journal article" date="2019" name="Int. J. Syst. Evol. Microbiol.">
        <title>The Global Catalogue of Microorganisms (GCM) 10K type strain sequencing project: providing services to taxonomists for standard genome sequencing and annotation.</title>
        <authorList>
            <consortium name="The Broad Institute Genomics Platform"/>
            <consortium name="The Broad Institute Genome Sequencing Center for Infectious Disease"/>
            <person name="Wu L."/>
            <person name="Ma J."/>
        </authorList>
    </citation>
    <scope>NUCLEOTIDE SEQUENCE [LARGE SCALE GENOMIC DNA]</scope>
    <source>
        <strain evidence="6">CCUG 63419</strain>
    </source>
</reference>
<feature type="domain" description="HTH araC/xylS-type" evidence="4">
    <location>
        <begin position="232"/>
        <end position="330"/>
    </location>
</feature>
<proteinExistence type="predicted"/>
<dbReference type="InterPro" id="IPR018060">
    <property type="entry name" value="HTH_AraC"/>
</dbReference>
<dbReference type="RefSeq" id="WP_340675379.1">
    <property type="nucleotide sequence ID" value="NZ_JBHTIT010000001.1"/>
</dbReference>
<dbReference type="InterPro" id="IPR032687">
    <property type="entry name" value="AraC-type_N"/>
</dbReference>
<gene>
    <name evidence="5" type="ORF">ACFQ0F_04790</name>
</gene>
<dbReference type="Proteomes" id="UP001597044">
    <property type="component" value="Unassembled WGS sequence"/>
</dbReference>
<name>A0ABW3HGR0_9GAMM</name>
<dbReference type="PANTHER" id="PTHR47894">
    <property type="entry name" value="HTH-TYPE TRANSCRIPTIONAL REGULATOR GADX"/>
    <property type="match status" value="1"/>
</dbReference>
<evidence type="ECO:0000256" key="1">
    <source>
        <dbReference type="ARBA" id="ARBA00023015"/>
    </source>
</evidence>
<protein>
    <submittedName>
        <fullName evidence="5">AraC family transcriptional regulator</fullName>
    </submittedName>
</protein>
<keyword evidence="2" id="KW-0238">DNA-binding</keyword>
<evidence type="ECO:0000313" key="6">
    <source>
        <dbReference type="Proteomes" id="UP001597044"/>
    </source>
</evidence>
<keyword evidence="6" id="KW-1185">Reference proteome</keyword>
<dbReference type="EMBL" id="JBHTIT010000001">
    <property type="protein sequence ID" value="MFD0949710.1"/>
    <property type="molecule type" value="Genomic_DNA"/>
</dbReference>
<keyword evidence="1" id="KW-0805">Transcription regulation</keyword>
<dbReference type="SUPFAM" id="SSF46689">
    <property type="entry name" value="Homeodomain-like"/>
    <property type="match status" value="1"/>
</dbReference>
<dbReference type="SMART" id="SM00342">
    <property type="entry name" value="HTH_ARAC"/>
    <property type="match status" value="1"/>
</dbReference>
<dbReference type="Pfam" id="PF12833">
    <property type="entry name" value="HTH_18"/>
    <property type="match status" value="1"/>
</dbReference>
<evidence type="ECO:0000256" key="3">
    <source>
        <dbReference type="ARBA" id="ARBA00023163"/>
    </source>
</evidence>
<dbReference type="PROSITE" id="PS01124">
    <property type="entry name" value="HTH_ARAC_FAMILY_2"/>
    <property type="match status" value="1"/>
</dbReference>
<accession>A0ABW3HGR0</accession>
<sequence>MTNLIRTTNLRGYKALVSSLGGDPQQLLQELHVPDDLEDKNDTFMPFRQLALLLEVSANSLNCPDFGLRISQWQGPSILGPIAVMIRNADTVQSAMEDVAKYLHVHSPALSFSILAPDSNGNISFVFHIDEPKTPLDQAYELTIANAVHALRMLGGETTLPVALHFAHKPNSALDVYQERLGCPVYFEQEWSGFKLSPEQLARPIDQADTETHRLAISYLASFHAPGSSLTPRVIELIRGLLPTGQCRIETVADELAIHTRTLQRRLLQEQQSFDSLLDSHRRQLATRYLAEKGLRLSQIVGMLGYTEQSSFNRAFRRWFEQTPRAYRLSLSSKDN</sequence>
<evidence type="ECO:0000256" key="2">
    <source>
        <dbReference type="ARBA" id="ARBA00023125"/>
    </source>
</evidence>
<keyword evidence="3" id="KW-0804">Transcription</keyword>
<dbReference type="PANTHER" id="PTHR47894:SF4">
    <property type="entry name" value="HTH-TYPE TRANSCRIPTIONAL REGULATOR GADX"/>
    <property type="match status" value="1"/>
</dbReference>
<evidence type="ECO:0000313" key="5">
    <source>
        <dbReference type="EMBL" id="MFD0949710.1"/>
    </source>
</evidence>
<evidence type="ECO:0000259" key="4">
    <source>
        <dbReference type="PROSITE" id="PS01124"/>
    </source>
</evidence>
<comment type="caution">
    <text evidence="5">The sequence shown here is derived from an EMBL/GenBank/DDBJ whole genome shotgun (WGS) entry which is preliminary data.</text>
</comment>
<dbReference type="Pfam" id="PF12625">
    <property type="entry name" value="Arabinose_bd"/>
    <property type="match status" value="1"/>
</dbReference>
<organism evidence="5 6">
    <name type="scientific">Paraperlucidibaca wandonensis</name>
    <dbReference type="NCBI Taxonomy" id="1268273"/>
    <lineage>
        <taxon>Bacteria</taxon>
        <taxon>Pseudomonadati</taxon>
        <taxon>Pseudomonadota</taxon>
        <taxon>Gammaproteobacteria</taxon>
        <taxon>Moraxellales</taxon>
        <taxon>Moraxellaceae</taxon>
        <taxon>Paraperlucidibaca</taxon>
    </lineage>
</organism>
<dbReference type="InterPro" id="IPR009057">
    <property type="entry name" value="Homeodomain-like_sf"/>
</dbReference>